<feature type="transmembrane region" description="Helical" evidence="2">
    <location>
        <begin position="342"/>
        <end position="362"/>
    </location>
</feature>
<sequence>MAEGTASPVAQSSQNDHINQPMRVEKHGDKKLATPKIIWSFAIGQLGWAILSGIVSNWLVYYYQPSAFMKKSGMTLFITQGALFAGITLIGLIAAAGRLIDAFLDPWIGAKSDSCKHRLGRRMPFMRYAAVPFGLITTLVFVSPLNHISWINDITLLILVLAFYFCMTCYCTPFNALIPELGRTQELRINVSTTISITFFFGTAFAYLVPNIASLFTPILGVAGGFRTAIGILSVIAIICMLVPTFTINEKEYAQTTPSTSGVWKSLSKTFKNKDFQVFIGSDILYWIALTIFQTGMPFYVTVLMGFSSNMTSIFFVGMTILSLCFYAPVNILAKRIGKKKLVAFAFFFFCLDFFITAFAGTLGIPSLAWAIVIAVLAAIPMAILGILPQAVLADIAEADSVISGENRQGMFYAARTFSMKLGQSLAMIIFTSVALLGTNGFGYRATALVATVLCLIGGAVFVAYKEKHVLATIDRQTSRNPA</sequence>
<gene>
    <name evidence="3" type="ORF">HMPREF9020_01349</name>
</gene>
<dbReference type="InterPro" id="IPR039672">
    <property type="entry name" value="MFS_2"/>
</dbReference>
<feature type="transmembrane region" description="Helical" evidence="2">
    <location>
        <begin position="368"/>
        <end position="388"/>
    </location>
</feature>
<evidence type="ECO:0000313" key="4">
    <source>
        <dbReference type="Proteomes" id="UP000005777"/>
    </source>
</evidence>
<dbReference type="AlphaFoldDB" id="W5IHH5"/>
<dbReference type="PANTHER" id="PTHR11328:SF24">
    <property type="entry name" value="MAJOR FACILITATOR SUPERFAMILY (MFS) PROFILE DOMAIN-CONTAINING PROTEIN"/>
    <property type="match status" value="1"/>
</dbReference>
<protein>
    <recommendedName>
        <fullName evidence="5">Major facilitator superfamily (MFS) profile domain-containing protein</fullName>
    </recommendedName>
</protein>
<organism evidence="3 4">
    <name type="scientific">Scardovia inopinata F0304</name>
    <dbReference type="NCBI Taxonomy" id="641146"/>
    <lineage>
        <taxon>Bacteria</taxon>
        <taxon>Bacillati</taxon>
        <taxon>Actinomycetota</taxon>
        <taxon>Actinomycetes</taxon>
        <taxon>Bifidobacteriales</taxon>
        <taxon>Bifidobacteriaceae</taxon>
        <taxon>Scardovia</taxon>
    </lineage>
</organism>
<accession>W5IHH5</accession>
<feature type="region of interest" description="Disordered" evidence="1">
    <location>
        <begin position="1"/>
        <end position="22"/>
    </location>
</feature>
<dbReference type="InterPro" id="IPR036259">
    <property type="entry name" value="MFS_trans_sf"/>
</dbReference>
<feature type="transmembrane region" description="Helical" evidence="2">
    <location>
        <begin position="284"/>
        <end position="307"/>
    </location>
</feature>
<dbReference type="RefSeq" id="WP_231288069.1">
    <property type="nucleotide sequence ID" value="NZ_GG770226.1"/>
</dbReference>
<dbReference type="HOGENOM" id="CLU_027408_6_3_11"/>
<keyword evidence="2" id="KW-0472">Membrane</keyword>
<evidence type="ECO:0000256" key="2">
    <source>
        <dbReference type="SAM" id="Phobius"/>
    </source>
</evidence>
<dbReference type="EMBL" id="ADCX01000013">
    <property type="protein sequence ID" value="EFG26265.2"/>
    <property type="molecule type" value="Genomic_DNA"/>
</dbReference>
<keyword evidence="2" id="KW-0812">Transmembrane</keyword>
<evidence type="ECO:0008006" key="5">
    <source>
        <dbReference type="Google" id="ProtNLM"/>
    </source>
</evidence>
<dbReference type="GO" id="GO:0008643">
    <property type="term" value="P:carbohydrate transport"/>
    <property type="evidence" value="ECO:0007669"/>
    <property type="project" value="InterPro"/>
</dbReference>
<feature type="transmembrane region" description="Helical" evidence="2">
    <location>
        <begin position="37"/>
        <end position="61"/>
    </location>
</feature>
<dbReference type="SUPFAM" id="SSF103473">
    <property type="entry name" value="MFS general substrate transporter"/>
    <property type="match status" value="1"/>
</dbReference>
<feature type="transmembrane region" description="Helical" evidence="2">
    <location>
        <begin position="125"/>
        <end position="142"/>
    </location>
</feature>
<feature type="transmembrane region" description="Helical" evidence="2">
    <location>
        <begin position="418"/>
        <end position="438"/>
    </location>
</feature>
<evidence type="ECO:0000313" key="3">
    <source>
        <dbReference type="EMBL" id="EFG26265.2"/>
    </source>
</evidence>
<dbReference type="GO" id="GO:0015293">
    <property type="term" value="F:symporter activity"/>
    <property type="evidence" value="ECO:0007669"/>
    <property type="project" value="InterPro"/>
</dbReference>
<feature type="transmembrane region" description="Helical" evidence="2">
    <location>
        <begin position="215"/>
        <end position="243"/>
    </location>
</feature>
<reference evidence="3 4" key="1">
    <citation type="submission" date="2012-01" db="EMBL/GenBank/DDBJ databases">
        <title>The Genome Sequence of Scardovia inopinata F0304.</title>
        <authorList>
            <consortium name="The Broad Institute Genome Sequencing Platform"/>
            <person name="Earl A."/>
            <person name="Ward D."/>
            <person name="Feldgarden M."/>
            <person name="Gevers D."/>
            <person name="Izard J."/>
            <person name="Baranova O.V."/>
            <person name="Blanton J.M."/>
            <person name="Tanner A.C."/>
            <person name="Dewhirst F.E."/>
            <person name="Young S.K."/>
            <person name="Zeng Q."/>
            <person name="Gargeya S."/>
            <person name="Fitzgerald M."/>
            <person name="Haas B."/>
            <person name="Abouelleil A."/>
            <person name="Alvarado L."/>
            <person name="Arachchi H.M."/>
            <person name="Berlin A."/>
            <person name="Chapman S.B."/>
            <person name="Gearin G."/>
            <person name="Goldberg J."/>
            <person name="Griggs A."/>
            <person name="Gujja S."/>
            <person name="Hansen M."/>
            <person name="Heiman D."/>
            <person name="Howarth C."/>
            <person name="Larimer J."/>
            <person name="Lui A."/>
            <person name="MacDonald P.J."/>
            <person name="McCowen C."/>
            <person name="Montmayeur A."/>
            <person name="Murphy C."/>
            <person name="Neiman D."/>
            <person name="Pearson M."/>
            <person name="Priest M."/>
            <person name="Roberts A."/>
            <person name="Saif S."/>
            <person name="Shea T."/>
            <person name="Sisk P."/>
            <person name="Stolte C."/>
            <person name="Sykes S."/>
            <person name="Wortman J."/>
            <person name="Nusbaum C."/>
            <person name="Birren B."/>
        </authorList>
    </citation>
    <scope>NUCLEOTIDE SEQUENCE [LARGE SCALE GENOMIC DNA]</scope>
    <source>
        <strain evidence="3 4">F0304</strain>
    </source>
</reference>
<proteinExistence type="predicted"/>
<dbReference type="Proteomes" id="UP000005777">
    <property type="component" value="Unassembled WGS sequence"/>
</dbReference>
<dbReference type="eggNOG" id="COG2211">
    <property type="taxonomic scope" value="Bacteria"/>
</dbReference>
<name>W5IHH5_SCAIO</name>
<feature type="transmembrane region" description="Helical" evidence="2">
    <location>
        <begin position="81"/>
        <end position="104"/>
    </location>
</feature>
<evidence type="ECO:0000256" key="1">
    <source>
        <dbReference type="SAM" id="MobiDB-lite"/>
    </source>
</evidence>
<feature type="compositionally biased region" description="Polar residues" evidence="1">
    <location>
        <begin position="8"/>
        <end position="18"/>
    </location>
</feature>
<dbReference type="Pfam" id="PF13347">
    <property type="entry name" value="MFS_2"/>
    <property type="match status" value="1"/>
</dbReference>
<keyword evidence="4" id="KW-1185">Reference proteome</keyword>
<keyword evidence="2" id="KW-1133">Transmembrane helix</keyword>
<comment type="caution">
    <text evidence="3">The sequence shown here is derived from an EMBL/GenBank/DDBJ whole genome shotgun (WGS) entry which is preliminary data.</text>
</comment>
<feature type="transmembrane region" description="Helical" evidence="2">
    <location>
        <begin position="444"/>
        <end position="465"/>
    </location>
</feature>
<feature type="transmembrane region" description="Helical" evidence="2">
    <location>
        <begin position="313"/>
        <end position="330"/>
    </location>
</feature>
<feature type="transmembrane region" description="Helical" evidence="2">
    <location>
        <begin position="154"/>
        <end position="177"/>
    </location>
</feature>
<dbReference type="PANTHER" id="PTHR11328">
    <property type="entry name" value="MAJOR FACILITATOR SUPERFAMILY DOMAIN-CONTAINING PROTEIN"/>
    <property type="match status" value="1"/>
</dbReference>
<dbReference type="GO" id="GO:0005886">
    <property type="term" value="C:plasma membrane"/>
    <property type="evidence" value="ECO:0007669"/>
    <property type="project" value="TreeGrafter"/>
</dbReference>
<feature type="transmembrane region" description="Helical" evidence="2">
    <location>
        <begin position="189"/>
        <end position="209"/>
    </location>
</feature>
<dbReference type="Gene3D" id="1.20.1250.20">
    <property type="entry name" value="MFS general substrate transporter like domains"/>
    <property type="match status" value="2"/>
</dbReference>